<evidence type="ECO:0000256" key="2">
    <source>
        <dbReference type="ARBA" id="ARBA00023125"/>
    </source>
</evidence>
<dbReference type="InterPro" id="IPR013096">
    <property type="entry name" value="Cupin_2"/>
</dbReference>
<organism evidence="5 6">
    <name type="scientific">Faecalicatena faecalis</name>
    <dbReference type="NCBI Taxonomy" id="2726362"/>
    <lineage>
        <taxon>Bacteria</taxon>
        <taxon>Bacillati</taxon>
        <taxon>Bacillota</taxon>
        <taxon>Clostridia</taxon>
        <taxon>Lachnospirales</taxon>
        <taxon>Lachnospiraceae</taxon>
        <taxon>Faecalicatena</taxon>
    </lineage>
</organism>
<evidence type="ECO:0000259" key="4">
    <source>
        <dbReference type="PROSITE" id="PS01124"/>
    </source>
</evidence>
<evidence type="ECO:0000313" key="6">
    <source>
        <dbReference type="Proteomes" id="UP000723714"/>
    </source>
</evidence>
<dbReference type="InterPro" id="IPR049166">
    <property type="entry name" value="GH39_cat"/>
</dbReference>
<evidence type="ECO:0000256" key="3">
    <source>
        <dbReference type="ARBA" id="ARBA00023295"/>
    </source>
</evidence>
<gene>
    <name evidence="5" type="ORF">HGO97_017025</name>
</gene>
<dbReference type="PANTHER" id="PTHR43280:SF2">
    <property type="entry name" value="HTH-TYPE TRANSCRIPTIONAL REGULATOR EXSA"/>
    <property type="match status" value="1"/>
</dbReference>
<dbReference type="PANTHER" id="PTHR43280">
    <property type="entry name" value="ARAC-FAMILY TRANSCRIPTIONAL REGULATOR"/>
    <property type="match status" value="1"/>
</dbReference>
<dbReference type="SMART" id="SM00342">
    <property type="entry name" value="HTH_ARAC"/>
    <property type="match status" value="1"/>
</dbReference>
<evidence type="ECO:0000256" key="1">
    <source>
        <dbReference type="ARBA" id="ARBA00022801"/>
    </source>
</evidence>
<accession>A0ABS6D7R2</accession>
<comment type="caution">
    <text evidence="5">The sequence shown here is derived from an EMBL/GenBank/DDBJ whole genome shotgun (WGS) entry which is preliminary data.</text>
</comment>
<sequence>MDSERKLMQFYFITKAEISAHYHQNPELFYILRGKMEVKIDDAVFLMNPGDMILINANKQHLMSAQSDDVLGARVEIDFHLLAEHMGTMQLFFWCNTVADKNEAYQDLRALLDRILARYFEKDDKGALYLNALYYETLYVLTSNFLIKTDDVRARYDDSQDSIRIRQIQNYIQANYQTQISLNDLADRLYLSNAYLSKYIKKNMGLTFMEYLNNVRLFHAVDELLYTKKNITHIALDNGFPTSAAFTKAFRDMYREAPSEYRKKAQNQQDITDHTQTLTEAERQHVMEYLKFREHKEAPEAKNSRQCTVDVKEIKEKLSSCCKAVSLGDAYSLLQSDVQSQLKEIQKESGVKYIRIWNLLSRENCFNEKEGYNFHKMDLVLDFLIENQMKPYLELGHKPTLFMYTPERSVKEEETTPGIYKIKVFQDIITALCLHLVNRYGVDEIETWYFEYWNAPQLKITDEDGAYYLYFETIYRTLKEISPAIKVGGAGFILGYETLLCKDIFQIWKKRDIHPDFLSFCSFQYVAMIESGIRYGRKSIDCSYIKNQVDIMKKVMEEAGFVPGEFHIDEWNFTISNRNVLNDSCEQGAYILKNFIDMNGSVDFMAYWHALDLYSDYYDTDSILNGDSGMISRDGIRKPSFYALSFMNRLLHNVLKRDENSIVTTNSRDRYVIACHNFKRLSSRYVFTEEDEIRIEELDDYMEDTDSIKLNFTLDNVKNGSYLVKIYYVNKENGSAQDIWKQMEYTKGLARDEIEYLKKSAIPCIEMKNIQVDDGVLEIENVLKAQEIRLLDIQYRYHM</sequence>
<dbReference type="PROSITE" id="PS01124">
    <property type="entry name" value="HTH_ARAC_FAMILY_2"/>
    <property type="match status" value="1"/>
</dbReference>
<evidence type="ECO:0000313" key="5">
    <source>
        <dbReference type="EMBL" id="MBU3877508.1"/>
    </source>
</evidence>
<keyword evidence="1" id="KW-0378">Hydrolase</keyword>
<dbReference type="EMBL" id="JABACJ020000019">
    <property type="protein sequence ID" value="MBU3877508.1"/>
    <property type="molecule type" value="Genomic_DNA"/>
</dbReference>
<keyword evidence="3" id="KW-0326">Glycosidase</keyword>
<name>A0ABS6D7R2_9FIRM</name>
<protein>
    <submittedName>
        <fullName evidence="5">Helix-turn-helix domain-containing protein</fullName>
    </submittedName>
</protein>
<dbReference type="Proteomes" id="UP000723714">
    <property type="component" value="Unassembled WGS sequence"/>
</dbReference>
<proteinExistence type="predicted"/>
<dbReference type="Pfam" id="PF07883">
    <property type="entry name" value="Cupin_2"/>
    <property type="match status" value="1"/>
</dbReference>
<dbReference type="Pfam" id="PF12833">
    <property type="entry name" value="HTH_18"/>
    <property type="match status" value="1"/>
</dbReference>
<dbReference type="Pfam" id="PF01229">
    <property type="entry name" value="Glyco_hydro_39"/>
    <property type="match status" value="1"/>
</dbReference>
<dbReference type="InterPro" id="IPR018060">
    <property type="entry name" value="HTH_AraC"/>
</dbReference>
<feature type="domain" description="HTH araC/xylS-type" evidence="4">
    <location>
        <begin position="166"/>
        <end position="264"/>
    </location>
</feature>
<keyword evidence="2" id="KW-0238">DNA-binding</keyword>
<keyword evidence="6" id="KW-1185">Reference proteome</keyword>
<reference evidence="5 6" key="1">
    <citation type="submission" date="2021-06" db="EMBL/GenBank/DDBJ databases">
        <title>Faecalicatena sp. nov. isolated from porcine feces.</title>
        <authorList>
            <person name="Oh B.S."/>
            <person name="Lee J.H."/>
        </authorList>
    </citation>
    <scope>NUCLEOTIDE SEQUENCE [LARGE SCALE GENOMIC DNA]</scope>
    <source>
        <strain evidence="5 6">AGMB00832</strain>
    </source>
</reference>